<dbReference type="KEGG" id="fsn:GS03_01160"/>
<dbReference type="RefSeq" id="WP_168710271.1">
    <property type="nucleotide sequence ID" value="NZ_CP038810.1"/>
</dbReference>
<accession>A0A4P7PTW5</accession>
<dbReference type="Proteomes" id="UP000296862">
    <property type="component" value="Chromosome"/>
</dbReference>
<name>A0A4P7PTW5_9FLAO</name>
<reference evidence="1 2" key="1">
    <citation type="submission" date="2019-04" db="EMBL/GenBank/DDBJ databases">
        <title>Flavobacterium sp. GS03.</title>
        <authorList>
            <person name="Kim H."/>
        </authorList>
    </citation>
    <scope>NUCLEOTIDE SEQUENCE [LARGE SCALE GENOMIC DNA]</scope>
    <source>
        <strain evidence="1 2">GS03</strain>
    </source>
</reference>
<organism evidence="1 2">
    <name type="scientific">Flavobacterium sangjuense</name>
    <dbReference type="NCBI Taxonomy" id="2518177"/>
    <lineage>
        <taxon>Bacteria</taxon>
        <taxon>Pseudomonadati</taxon>
        <taxon>Bacteroidota</taxon>
        <taxon>Flavobacteriia</taxon>
        <taxon>Flavobacteriales</taxon>
        <taxon>Flavobacteriaceae</taxon>
        <taxon>Flavobacterium</taxon>
    </lineage>
</organism>
<proteinExistence type="predicted"/>
<dbReference type="SUPFAM" id="SSF48371">
    <property type="entry name" value="ARM repeat"/>
    <property type="match status" value="1"/>
</dbReference>
<sequence length="178" mass="20443">MDLTFFNRIAKSNASTNCRNGNRDFVVENPEYLKDLVAFATDLTNKNHYKAVWIIEMLVETHTKMLAPFVDIICETIPKYKHESAIRGMSRTVFFLSTSKTISLSETQQEKLIEICLDWLIGDAKVAPKAYAMYTLGHYAKKHDWIKEELRNIIDKDFASQSAGYKAAAREVLRKISK</sequence>
<keyword evidence="2" id="KW-1185">Reference proteome</keyword>
<evidence type="ECO:0000313" key="1">
    <source>
        <dbReference type="EMBL" id="QBZ97662.1"/>
    </source>
</evidence>
<dbReference type="EMBL" id="CP038810">
    <property type="protein sequence ID" value="QBZ97662.1"/>
    <property type="molecule type" value="Genomic_DNA"/>
</dbReference>
<dbReference type="AlphaFoldDB" id="A0A4P7PTW5"/>
<gene>
    <name evidence="1" type="ORF">GS03_01160</name>
</gene>
<evidence type="ECO:0000313" key="2">
    <source>
        <dbReference type="Proteomes" id="UP000296862"/>
    </source>
</evidence>
<evidence type="ECO:0008006" key="3">
    <source>
        <dbReference type="Google" id="ProtNLM"/>
    </source>
</evidence>
<protein>
    <recommendedName>
        <fullName evidence="3">Adenylosuccinate lyase</fullName>
    </recommendedName>
</protein>
<dbReference type="InterPro" id="IPR016024">
    <property type="entry name" value="ARM-type_fold"/>
</dbReference>